<sequence>MAFSIPLNNALAAKGAPAALRDHFEGPWVAWNTVRAVGSTLALGLLARALLLYGRLDRSPQSAQSARSAQSEQSAQSSRSSRSA</sequence>
<reference evidence="2" key="2">
    <citation type="submission" date="2020-09" db="EMBL/GenBank/DDBJ databases">
        <authorList>
            <person name="Sun Q."/>
            <person name="Ohkuma M."/>
        </authorList>
    </citation>
    <scope>NUCLEOTIDE SEQUENCE</scope>
    <source>
        <strain evidence="2">JCM 4714</strain>
    </source>
</reference>
<name>A0A918YDJ6_9ACTN</name>
<protein>
    <recommendedName>
        <fullName evidence="4">DUF1772 domain-containing protein</fullName>
    </recommendedName>
</protein>
<accession>A0A918YDJ6</accession>
<dbReference type="EMBL" id="BMVG01000001">
    <property type="protein sequence ID" value="GHD99642.1"/>
    <property type="molecule type" value="Genomic_DNA"/>
</dbReference>
<dbReference type="RefSeq" id="WP_373310714.1">
    <property type="nucleotide sequence ID" value="NZ_BMVG01000001.1"/>
</dbReference>
<evidence type="ECO:0000313" key="3">
    <source>
        <dbReference type="Proteomes" id="UP000655443"/>
    </source>
</evidence>
<proteinExistence type="predicted"/>
<organism evidence="2 3">
    <name type="scientific">Streptomyces alanosinicus</name>
    <dbReference type="NCBI Taxonomy" id="68171"/>
    <lineage>
        <taxon>Bacteria</taxon>
        <taxon>Bacillati</taxon>
        <taxon>Actinomycetota</taxon>
        <taxon>Actinomycetes</taxon>
        <taxon>Kitasatosporales</taxon>
        <taxon>Streptomycetaceae</taxon>
        <taxon>Streptomyces</taxon>
    </lineage>
</organism>
<dbReference type="AlphaFoldDB" id="A0A918YDJ6"/>
<dbReference type="Proteomes" id="UP000655443">
    <property type="component" value="Unassembled WGS sequence"/>
</dbReference>
<evidence type="ECO:0000256" key="1">
    <source>
        <dbReference type="SAM" id="MobiDB-lite"/>
    </source>
</evidence>
<comment type="caution">
    <text evidence="2">The sequence shown here is derived from an EMBL/GenBank/DDBJ whole genome shotgun (WGS) entry which is preliminary data.</text>
</comment>
<keyword evidence="3" id="KW-1185">Reference proteome</keyword>
<reference evidence="2" key="1">
    <citation type="journal article" date="2014" name="Int. J. Syst. Evol. Microbiol.">
        <title>Complete genome sequence of Corynebacterium casei LMG S-19264T (=DSM 44701T), isolated from a smear-ripened cheese.</title>
        <authorList>
            <consortium name="US DOE Joint Genome Institute (JGI-PGF)"/>
            <person name="Walter F."/>
            <person name="Albersmeier A."/>
            <person name="Kalinowski J."/>
            <person name="Ruckert C."/>
        </authorList>
    </citation>
    <scope>NUCLEOTIDE SEQUENCE</scope>
    <source>
        <strain evidence="2">JCM 4714</strain>
    </source>
</reference>
<evidence type="ECO:0000313" key="2">
    <source>
        <dbReference type="EMBL" id="GHD99642.1"/>
    </source>
</evidence>
<feature type="region of interest" description="Disordered" evidence="1">
    <location>
        <begin position="62"/>
        <end position="84"/>
    </location>
</feature>
<evidence type="ECO:0008006" key="4">
    <source>
        <dbReference type="Google" id="ProtNLM"/>
    </source>
</evidence>
<gene>
    <name evidence="2" type="ORF">GCM10010339_11770</name>
</gene>